<accession>U1HJ07</accession>
<dbReference type="RefSeq" id="XP_007805517.1">
    <property type="nucleotide sequence ID" value="XM_007807326.1"/>
</dbReference>
<proteinExistence type="predicted"/>
<dbReference type="PANTHER" id="PTHR46082:SF6">
    <property type="entry name" value="AAA+ ATPASE DOMAIN-CONTAINING PROTEIN-RELATED"/>
    <property type="match status" value="1"/>
</dbReference>
<dbReference type="SUPFAM" id="SSF48452">
    <property type="entry name" value="TPR-like"/>
    <property type="match status" value="2"/>
</dbReference>
<organism evidence="2 3">
    <name type="scientific">Endocarpon pusillum (strain Z07020 / HMAS-L-300199)</name>
    <name type="common">Lichen-forming fungus</name>
    <dbReference type="NCBI Taxonomy" id="1263415"/>
    <lineage>
        <taxon>Eukaryota</taxon>
        <taxon>Fungi</taxon>
        <taxon>Dikarya</taxon>
        <taxon>Ascomycota</taxon>
        <taxon>Pezizomycotina</taxon>
        <taxon>Eurotiomycetes</taxon>
        <taxon>Chaetothyriomycetidae</taxon>
        <taxon>Verrucariales</taxon>
        <taxon>Verrucariaceae</taxon>
        <taxon>Endocarpon</taxon>
    </lineage>
</organism>
<keyword evidence="3" id="KW-1185">Reference proteome</keyword>
<gene>
    <name evidence="2" type="ORF">EPUS_04551</name>
</gene>
<evidence type="ECO:0000256" key="1">
    <source>
        <dbReference type="SAM" id="MobiDB-lite"/>
    </source>
</evidence>
<dbReference type="Pfam" id="PF13374">
    <property type="entry name" value="TPR_10"/>
    <property type="match status" value="1"/>
</dbReference>
<evidence type="ECO:0000313" key="3">
    <source>
        <dbReference type="Proteomes" id="UP000019373"/>
    </source>
</evidence>
<feature type="compositionally biased region" description="Low complexity" evidence="1">
    <location>
        <begin position="134"/>
        <end position="151"/>
    </location>
</feature>
<reference evidence="3" key="1">
    <citation type="journal article" date="2014" name="BMC Genomics">
        <title>Genome characteristics reveal the impact of lichenization on lichen-forming fungus Endocarpon pusillum Hedwig (Verrucariales, Ascomycota).</title>
        <authorList>
            <person name="Wang Y.-Y."/>
            <person name="Liu B."/>
            <person name="Zhang X.-Y."/>
            <person name="Zhou Q.-M."/>
            <person name="Zhang T."/>
            <person name="Li H."/>
            <person name="Yu Y.-F."/>
            <person name="Zhang X.-L."/>
            <person name="Hao X.-Y."/>
            <person name="Wang M."/>
            <person name="Wang L."/>
            <person name="Wei J.-C."/>
        </authorList>
    </citation>
    <scope>NUCLEOTIDE SEQUENCE [LARGE SCALE GENOMIC DNA]</scope>
    <source>
        <strain evidence="3">Z07020 / HMAS-L-300199</strain>
    </source>
</reference>
<dbReference type="EMBL" id="KE721492">
    <property type="protein sequence ID" value="ERF68899.1"/>
    <property type="molecule type" value="Genomic_DNA"/>
</dbReference>
<dbReference type="Gene3D" id="3.40.50.300">
    <property type="entry name" value="P-loop containing nucleotide triphosphate hydrolases"/>
    <property type="match status" value="1"/>
</dbReference>
<dbReference type="PANTHER" id="PTHR46082">
    <property type="entry name" value="ATP/GTP-BINDING PROTEIN-RELATED"/>
    <property type="match status" value="1"/>
</dbReference>
<dbReference type="InterPro" id="IPR053137">
    <property type="entry name" value="NLR-like"/>
</dbReference>
<evidence type="ECO:0008006" key="4">
    <source>
        <dbReference type="Google" id="ProtNLM"/>
    </source>
</evidence>
<dbReference type="AlphaFoldDB" id="U1HJ07"/>
<dbReference type="InterPro" id="IPR011990">
    <property type="entry name" value="TPR-like_helical_dom_sf"/>
</dbReference>
<dbReference type="GeneID" id="19239506"/>
<dbReference type="eggNOG" id="KOG1840">
    <property type="taxonomic scope" value="Eukaryota"/>
</dbReference>
<name>U1HJ07_ENDPU</name>
<dbReference type="SUPFAM" id="SSF52540">
    <property type="entry name" value="P-loop containing nucleoside triphosphate hydrolases"/>
    <property type="match status" value="1"/>
</dbReference>
<dbReference type="OrthoDB" id="1658288at2759"/>
<feature type="region of interest" description="Disordered" evidence="1">
    <location>
        <begin position="134"/>
        <end position="153"/>
    </location>
</feature>
<dbReference type="Pfam" id="PF13424">
    <property type="entry name" value="TPR_12"/>
    <property type="match status" value="1"/>
</dbReference>
<sequence>METLPKNSTGAADIHELVKEQAQEYRIVSFYETLPIKPGFGLIVDKVSATLGLPDPPEISVAVAANHSDICKFDRRDPTYELVIENIADLVQYALRPPRIGTPLLAPTISWMDPKNRQRTLSVAPFQGTGSFDLSDSATSSSRSSGHTPTSPVFILPYSSNPDSIGRDEIFNTVKDSLGSTTTGQRRVALYGLGGIGYAYWYRQKFPDHSIFWIHCGTADRFRQGLIDIGTQCHVAGIDDRNNNRLLLLKDWLQRKTDFKWLMILDNVDDPTIFRDAQDLDESSQLQPNLSSYIPDSRRLANGSSPLRINKMSREEAVMMLKTRLSTRVEASPITPATPASYQQPASDTDLLRLPQSLDYFPFAMVQAAGYITESIISIGCYMKLFEDDASALWLLKHEVEESGRDSDIPSSVYATWKLSIEQIQKAYPKSAGLIFLMAHYEQLQIPASLLLHHVGHDVVEFTTIIGVLLRFSLVVGGRHATYNMHRLVQLVVKHWLAASGTPAEWQSKALRLLSSHFLSGEFGTWKDADRSLLGTLQVNLAWYYSNRGRWSSAEEFARAACIAFQEDYGLRHRETLAAKTKFAYILRLNSKLEEAEVIIKQTVDESKALLGSEDQQYFDALDLFAHIAQIRGRLPVAEKASRKALSGRENVLGPHHPSLFRSQRRLATIMELSGKYDQAETCIMSALNGHKHLIGTADKSTLQVMQRLFYIQRAQGKYVESEETAGEYLKVTTATYGPDHVDTQIARYTFAHSLIVNSKIEEAEAIFMSLIEFIEKERSIGPDHEHNFNIQNALGIIRMIQGRYAEASRFQYTAWNGIQKTFGKHHATTYE</sequence>
<dbReference type="HOGENOM" id="CLU_000288_125_13_1"/>
<dbReference type="Proteomes" id="UP000019373">
    <property type="component" value="Unassembled WGS sequence"/>
</dbReference>
<protein>
    <recommendedName>
        <fullName evidence="4">NB-ARC domain-containing protein</fullName>
    </recommendedName>
</protein>
<dbReference type="InterPro" id="IPR027417">
    <property type="entry name" value="P-loop_NTPase"/>
</dbReference>
<evidence type="ECO:0000313" key="2">
    <source>
        <dbReference type="EMBL" id="ERF68899.1"/>
    </source>
</evidence>
<dbReference type="Gene3D" id="1.25.40.10">
    <property type="entry name" value="Tetratricopeptide repeat domain"/>
    <property type="match status" value="2"/>
</dbReference>